<dbReference type="PANTHER" id="PTHR43798:SF33">
    <property type="entry name" value="HYDROLASE, PUTATIVE (AFU_ORTHOLOGUE AFUA_2G14860)-RELATED"/>
    <property type="match status" value="1"/>
</dbReference>
<dbReference type="PRINTS" id="PR00111">
    <property type="entry name" value="ABHYDROLASE"/>
</dbReference>
<dbReference type="InterPro" id="IPR050266">
    <property type="entry name" value="AB_hydrolase_sf"/>
</dbReference>
<name>A0ABX0V563_9HYPH</name>
<dbReference type="Gene3D" id="3.40.50.1820">
    <property type="entry name" value="alpha/beta hydrolase"/>
    <property type="match status" value="1"/>
</dbReference>
<accession>A0ABX0V563</accession>
<comment type="caution">
    <text evidence="2">The sequence shown here is derived from an EMBL/GenBank/DDBJ whole genome shotgun (WGS) entry which is preliminary data.</text>
</comment>
<dbReference type="PANTHER" id="PTHR43798">
    <property type="entry name" value="MONOACYLGLYCEROL LIPASE"/>
    <property type="match status" value="1"/>
</dbReference>
<keyword evidence="3" id="KW-1185">Reference proteome</keyword>
<dbReference type="Pfam" id="PF00561">
    <property type="entry name" value="Abhydrolase_1"/>
    <property type="match status" value="1"/>
</dbReference>
<gene>
    <name evidence="2" type="ORF">FHS82_002770</name>
</gene>
<protein>
    <submittedName>
        <fullName evidence="2">Pimeloyl-ACP methyl ester carboxylesterase</fullName>
    </submittedName>
</protein>
<dbReference type="InterPro" id="IPR029058">
    <property type="entry name" value="AB_hydrolase_fold"/>
</dbReference>
<sequence>MKMHSSIRYSGADRPWLLLVHGMLTNARHWLPNRGGLGRHFNLVQVDLPGHGNSPPPAEVNSLTADSLIGGLDRIRTELGIGRWYVCGQSFGAGLTLNYARRYPDRVVAQAFTNARVVLRENDSPQERASRLSRLETLRREGVAALRREHFHPRFARRFRPDLRDMLCADAERIDMPTYTRILGEVMPSLSLRHVVDSAPNVPTLLVNGRHERAFQPFRAELAAIWPRMRIVDLDGGHSINIENPEGFNAALIDFFTGHAIFAEGPNVA</sequence>
<reference evidence="2 3" key="1">
    <citation type="submission" date="2020-03" db="EMBL/GenBank/DDBJ databases">
        <title>Genomic Encyclopedia of Type Strains, Phase IV (KMG-IV): sequencing the most valuable type-strain genomes for metagenomic binning, comparative biology and taxonomic classification.</title>
        <authorList>
            <person name="Goeker M."/>
        </authorList>
    </citation>
    <scope>NUCLEOTIDE SEQUENCE [LARGE SCALE GENOMIC DNA]</scope>
    <source>
        <strain evidence="2 3">DSM 103870</strain>
    </source>
</reference>
<feature type="domain" description="AB hydrolase-1" evidence="1">
    <location>
        <begin position="15"/>
        <end position="245"/>
    </location>
</feature>
<dbReference type="EMBL" id="JAASQI010000006">
    <property type="protein sequence ID" value="NIJ58915.1"/>
    <property type="molecule type" value="Genomic_DNA"/>
</dbReference>
<dbReference type="Proteomes" id="UP001429580">
    <property type="component" value="Unassembled WGS sequence"/>
</dbReference>
<proteinExistence type="predicted"/>
<evidence type="ECO:0000259" key="1">
    <source>
        <dbReference type="Pfam" id="PF00561"/>
    </source>
</evidence>
<organism evidence="2 3">
    <name type="scientific">Pseudochelatococcus lubricantis</name>
    <dbReference type="NCBI Taxonomy" id="1538102"/>
    <lineage>
        <taxon>Bacteria</taxon>
        <taxon>Pseudomonadati</taxon>
        <taxon>Pseudomonadota</taxon>
        <taxon>Alphaproteobacteria</taxon>
        <taxon>Hyphomicrobiales</taxon>
        <taxon>Chelatococcaceae</taxon>
        <taxon>Pseudochelatococcus</taxon>
    </lineage>
</organism>
<dbReference type="InterPro" id="IPR000073">
    <property type="entry name" value="AB_hydrolase_1"/>
</dbReference>
<evidence type="ECO:0000313" key="2">
    <source>
        <dbReference type="EMBL" id="NIJ58915.1"/>
    </source>
</evidence>
<dbReference type="RefSeq" id="WP_166953756.1">
    <property type="nucleotide sequence ID" value="NZ_JAASQI010000006.1"/>
</dbReference>
<evidence type="ECO:0000313" key="3">
    <source>
        <dbReference type="Proteomes" id="UP001429580"/>
    </source>
</evidence>
<dbReference type="SUPFAM" id="SSF53474">
    <property type="entry name" value="alpha/beta-Hydrolases"/>
    <property type="match status" value="1"/>
</dbReference>